<dbReference type="InterPro" id="IPR024185">
    <property type="entry name" value="FTHF_cligase-like_sf"/>
</dbReference>
<feature type="region of interest" description="Disordered" evidence="1">
    <location>
        <begin position="1"/>
        <end position="40"/>
    </location>
</feature>
<dbReference type="AlphaFoldDB" id="A0A2R5F1G7"/>
<dbReference type="Pfam" id="PF02589">
    <property type="entry name" value="LUD_dom"/>
    <property type="match status" value="1"/>
</dbReference>
<evidence type="ECO:0000256" key="1">
    <source>
        <dbReference type="SAM" id="MobiDB-lite"/>
    </source>
</evidence>
<dbReference type="EMBL" id="BDQX01000458">
    <property type="protein sequence ID" value="GBG12305.1"/>
    <property type="molecule type" value="Genomic_DNA"/>
</dbReference>
<dbReference type="SUPFAM" id="SSF100950">
    <property type="entry name" value="NagB/RpiA/CoA transferase-like"/>
    <property type="match status" value="1"/>
</dbReference>
<feature type="compositionally biased region" description="Polar residues" evidence="1">
    <location>
        <begin position="1"/>
        <end position="10"/>
    </location>
</feature>
<feature type="compositionally biased region" description="Basic and acidic residues" evidence="1">
    <location>
        <begin position="22"/>
        <end position="40"/>
    </location>
</feature>
<comment type="caution">
    <text evidence="3">The sequence shown here is derived from an EMBL/GenBank/DDBJ whole genome shotgun (WGS) entry which is preliminary data.</text>
</comment>
<organism evidence="3 4">
    <name type="scientific">Paenibacillus agaridevorans</name>
    <dbReference type="NCBI Taxonomy" id="171404"/>
    <lineage>
        <taxon>Bacteria</taxon>
        <taxon>Bacillati</taxon>
        <taxon>Bacillota</taxon>
        <taxon>Bacilli</taxon>
        <taxon>Bacillales</taxon>
        <taxon>Paenibacillaceae</taxon>
        <taxon>Paenibacillus</taxon>
    </lineage>
</organism>
<dbReference type="PANTHER" id="PTHR43682">
    <property type="entry name" value="LACTATE UTILIZATION PROTEIN C"/>
    <property type="match status" value="1"/>
</dbReference>
<feature type="domain" description="LUD" evidence="2">
    <location>
        <begin position="84"/>
        <end position="260"/>
    </location>
</feature>
<proteinExistence type="predicted"/>
<gene>
    <name evidence="3" type="ORF">PAT3040_07178</name>
</gene>
<sequence>MSKHVTQTGSDAARPTGGSQGDESREQWLARLAEQSRQKQERFMNNISERLRHPRMTTAPKHPYRGAPDFWRELDWTTEQKIDAFSDNWLSVGGHVAKLGSMDEVSAYITAKAEEMGAKFLVRQDDPTLAGLGLEEALPDVQVSVWNSDEQQPWKARAAEADFGVVQADHAVAYTGSVVVTSSKEKGRSVSLLPTVLFIVIPAERLKTRLGEVLIGLDEAGREALPAGVHFITGPSRSSDIENDLTIGVHGPGVVYALIVG</sequence>
<dbReference type="Proteomes" id="UP000245202">
    <property type="component" value="Unassembled WGS sequence"/>
</dbReference>
<dbReference type="Gene3D" id="3.40.50.10420">
    <property type="entry name" value="NagB/RpiA/CoA transferase-like"/>
    <property type="match status" value="1"/>
</dbReference>
<dbReference type="PANTHER" id="PTHR43682:SF1">
    <property type="entry name" value="LACTATE UTILIZATION PROTEIN C"/>
    <property type="match status" value="1"/>
</dbReference>
<accession>A0A2R5F1G7</accession>
<dbReference type="RefSeq" id="WP_108996325.1">
    <property type="nucleotide sequence ID" value="NZ_BDQX01000458.1"/>
</dbReference>
<keyword evidence="4" id="KW-1185">Reference proteome</keyword>
<protein>
    <recommendedName>
        <fullName evidence="2">LUD domain-containing protein</fullName>
    </recommendedName>
</protein>
<name>A0A2R5F1G7_9BACL</name>
<evidence type="ECO:0000313" key="3">
    <source>
        <dbReference type="EMBL" id="GBG12305.1"/>
    </source>
</evidence>
<evidence type="ECO:0000259" key="2">
    <source>
        <dbReference type="Pfam" id="PF02589"/>
    </source>
</evidence>
<reference evidence="3 4" key="1">
    <citation type="submission" date="2017-08" db="EMBL/GenBank/DDBJ databases">
        <title>Substantial Increase in Enzyme Production by Combined Drug-Resistance Mutations in Paenibacillus agaridevorans.</title>
        <authorList>
            <person name="Tanaka Y."/>
            <person name="Funane K."/>
            <person name="Hosaka T."/>
            <person name="Shiwa Y."/>
            <person name="Fujita N."/>
            <person name="Miyazaki T."/>
            <person name="Yoshikawa H."/>
            <person name="Murakami K."/>
            <person name="Kasahara K."/>
            <person name="Inaoka T."/>
            <person name="Hiraga Y."/>
            <person name="Ochi K."/>
        </authorList>
    </citation>
    <scope>NUCLEOTIDE SEQUENCE [LARGE SCALE GENOMIC DNA]</scope>
    <source>
        <strain evidence="3 4">T-3040</strain>
    </source>
</reference>
<dbReference type="InterPro" id="IPR003741">
    <property type="entry name" value="LUD_dom"/>
</dbReference>
<evidence type="ECO:0000313" key="4">
    <source>
        <dbReference type="Proteomes" id="UP000245202"/>
    </source>
</evidence>
<dbReference type="InterPro" id="IPR037171">
    <property type="entry name" value="NagB/RpiA_transferase-like"/>
</dbReference>